<organism evidence="2 3">
    <name type="scientific">Rhipicephalus sanguineus</name>
    <name type="common">Brown dog tick</name>
    <name type="synonym">Ixodes sanguineus</name>
    <dbReference type="NCBI Taxonomy" id="34632"/>
    <lineage>
        <taxon>Eukaryota</taxon>
        <taxon>Metazoa</taxon>
        <taxon>Ecdysozoa</taxon>
        <taxon>Arthropoda</taxon>
        <taxon>Chelicerata</taxon>
        <taxon>Arachnida</taxon>
        <taxon>Acari</taxon>
        <taxon>Parasitiformes</taxon>
        <taxon>Ixodida</taxon>
        <taxon>Ixodoidea</taxon>
        <taxon>Ixodidae</taxon>
        <taxon>Rhipicephalinae</taxon>
        <taxon>Rhipicephalus</taxon>
        <taxon>Rhipicephalus</taxon>
    </lineage>
</organism>
<accession>A0A9D4PQY9</accession>
<name>A0A9D4PQY9_RHISA</name>
<dbReference type="Proteomes" id="UP000821837">
    <property type="component" value="Chromosome 5"/>
</dbReference>
<feature type="compositionally biased region" description="Basic residues" evidence="1">
    <location>
        <begin position="140"/>
        <end position="154"/>
    </location>
</feature>
<protein>
    <submittedName>
        <fullName evidence="2">Uncharacterized protein</fullName>
    </submittedName>
</protein>
<gene>
    <name evidence="2" type="ORF">HPB52_009956</name>
</gene>
<dbReference type="AlphaFoldDB" id="A0A9D4PQY9"/>
<reference evidence="2" key="1">
    <citation type="journal article" date="2020" name="Cell">
        <title>Large-Scale Comparative Analyses of Tick Genomes Elucidate Their Genetic Diversity and Vector Capacities.</title>
        <authorList>
            <consortium name="Tick Genome and Microbiome Consortium (TIGMIC)"/>
            <person name="Jia N."/>
            <person name="Wang J."/>
            <person name="Shi W."/>
            <person name="Du L."/>
            <person name="Sun Y."/>
            <person name="Zhan W."/>
            <person name="Jiang J.F."/>
            <person name="Wang Q."/>
            <person name="Zhang B."/>
            <person name="Ji P."/>
            <person name="Bell-Sakyi L."/>
            <person name="Cui X.M."/>
            <person name="Yuan T.T."/>
            <person name="Jiang B.G."/>
            <person name="Yang W.F."/>
            <person name="Lam T.T."/>
            <person name="Chang Q.C."/>
            <person name="Ding S.J."/>
            <person name="Wang X.J."/>
            <person name="Zhu J.G."/>
            <person name="Ruan X.D."/>
            <person name="Zhao L."/>
            <person name="Wei J.T."/>
            <person name="Ye R.Z."/>
            <person name="Que T.C."/>
            <person name="Du C.H."/>
            <person name="Zhou Y.H."/>
            <person name="Cheng J.X."/>
            <person name="Dai P.F."/>
            <person name="Guo W.B."/>
            <person name="Han X.H."/>
            <person name="Huang E.J."/>
            <person name="Li L.F."/>
            <person name="Wei W."/>
            <person name="Gao Y.C."/>
            <person name="Liu J.Z."/>
            <person name="Shao H.Z."/>
            <person name="Wang X."/>
            <person name="Wang C.C."/>
            <person name="Yang T.C."/>
            <person name="Huo Q.B."/>
            <person name="Li W."/>
            <person name="Chen H.Y."/>
            <person name="Chen S.E."/>
            <person name="Zhou L.G."/>
            <person name="Ni X.B."/>
            <person name="Tian J.H."/>
            <person name="Sheng Y."/>
            <person name="Liu T."/>
            <person name="Pan Y.S."/>
            <person name="Xia L.Y."/>
            <person name="Li J."/>
            <person name="Zhao F."/>
            <person name="Cao W.C."/>
        </authorList>
    </citation>
    <scope>NUCLEOTIDE SEQUENCE</scope>
    <source>
        <strain evidence="2">Rsan-2018</strain>
    </source>
</reference>
<sequence length="211" mass="23548">MAFSLEFVFCTREQDAKIVAKPWNVPRARNPEFANSGSVRALGEVEWTTSNQTRQWQPKHTQPSLVQVASQAGSRAHQLQGRAHLLEGVGLAHVAQLASGVHALRLRKPARRTYWLKPLTMADKACLHLSSCAKPSASKWRPHASKRRSSKKGSNRWLTQSRSCGEIGRRQEERLRRLEGNLSPLATLATSTMVVLPQQPMPGQQLPQPPQ</sequence>
<reference evidence="2" key="2">
    <citation type="submission" date="2021-09" db="EMBL/GenBank/DDBJ databases">
        <authorList>
            <person name="Jia N."/>
            <person name="Wang J."/>
            <person name="Shi W."/>
            <person name="Du L."/>
            <person name="Sun Y."/>
            <person name="Zhan W."/>
            <person name="Jiang J."/>
            <person name="Wang Q."/>
            <person name="Zhang B."/>
            <person name="Ji P."/>
            <person name="Sakyi L.B."/>
            <person name="Cui X."/>
            <person name="Yuan T."/>
            <person name="Jiang B."/>
            <person name="Yang W."/>
            <person name="Lam T.T.-Y."/>
            <person name="Chang Q."/>
            <person name="Ding S."/>
            <person name="Wang X."/>
            <person name="Zhu J."/>
            <person name="Ruan X."/>
            <person name="Zhao L."/>
            <person name="Wei J."/>
            <person name="Que T."/>
            <person name="Du C."/>
            <person name="Cheng J."/>
            <person name="Dai P."/>
            <person name="Han X."/>
            <person name="Huang E."/>
            <person name="Gao Y."/>
            <person name="Liu J."/>
            <person name="Shao H."/>
            <person name="Ye R."/>
            <person name="Li L."/>
            <person name="Wei W."/>
            <person name="Wang X."/>
            <person name="Wang C."/>
            <person name="Huo Q."/>
            <person name="Li W."/>
            <person name="Guo W."/>
            <person name="Chen H."/>
            <person name="Chen S."/>
            <person name="Zhou L."/>
            <person name="Zhou L."/>
            <person name="Ni X."/>
            <person name="Tian J."/>
            <person name="Zhou Y."/>
            <person name="Sheng Y."/>
            <person name="Liu T."/>
            <person name="Pan Y."/>
            <person name="Xia L."/>
            <person name="Li J."/>
            <person name="Zhao F."/>
            <person name="Cao W."/>
        </authorList>
    </citation>
    <scope>NUCLEOTIDE SEQUENCE</scope>
    <source>
        <strain evidence="2">Rsan-2018</strain>
        <tissue evidence="2">Larvae</tissue>
    </source>
</reference>
<proteinExistence type="predicted"/>
<evidence type="ECO:0000313" key="2">
    <source>
        <dbReference type="EMBL" id="KAH7951494.1"/>
    </source>
</evidence>
<dbReference type="EMBL" id="JABSTV010001251">
    <property type="protein sequence ID" value="KAH7951494.1"/>
    <property type="molecule type" value="Genomic_DNA"/>
</dbReference>
<evidence type="ECO:0000256" key="1">
    <source>
        <dbReference type="SAM" id="MobiDB-lite"/>
    </source>
</evidence>
<keyword evidence="3" id="KW-1185">Reference proteome</keyword>
<evidence type="ECO:0000313" key="3">
    <source>
        <dbReference type="Proteomes" id="UP000821837"/>
    </source>
</evidence>
<comment type="caution">
    <text evidence="2">The sequence shown here is derived from an EMBL/GenBank/DDBJ whole genome shotgun (WGS) entry which is preliminary data.</text>
</comment>
<feature type="region of interest" description="Disordered" evidence="1">
    <location>
        <begin position="136"/>
        <end position="170"/>
    </location>
</feature>